<comment type="similarity">
    <text evidence="2 7">Belongs to the SEC16 family.</text>
</comment>
<feature type="compositionally biased region" description="Polar residues" evidence="8">
    <location>
        <begin position="2041"/>
        <end position="2053"/>
    </location>
</feature>
<feature type="compositionally biased region" description="Low complexity" evidence="8">
    <location>
        <begin position="1443"/>
        <end position="1457"/>
    </location>
</feature>
<feature type="domain" description="Sec16 Sec23-binding" evidence="9">
    <location>
        <begin position="1703"/>
        <end position="1988"/>
    </location>
</feature>
<dbReference type="InterPro" id="IPR024298">
    <property type="entry name" value="Sec16_Sec23-bd"/>
</dbReference>
<feature type="compositionally biased region" description="Basic residues" evidence="8">
    <location>
        <begin position="55"/>
        <end position="64"/>
    </location>
</feature>
<feature type="compositionally biased region" description="Acidic residues" evidence="8">
    <location>
        <begin position="395"/>
        <end position="404"/>
    </location>
</feature>
<dbReference type="GO" id="GO:0012507">
    <property type="term" value="C:ER to Golgi transport vesicle membrane"/>
    <property type="evidence" value="ECO:0007669"/>
    <property type="project" value="TreeGrafter"/>
</dbReference>
<dbReference type="OrthoDB" id="8918678at2759"/>
<organism evidence="11 12">
    <name type="scientific">Trichosporon asahii var. asahii (strain CBS 8904)</name>
    <name type="common">Yeast</name>
    <dbReference type="NCBI Taxonomy" id="1220162"/>
    <lineage>
        <taxon>Eukaryota</taxon>
        <taxon>Fungi</taxon>
        <taxon>Dikarya</taxon>
        <taxon>Basidiomycota</taxon>
        <taxon>Agaricomycotina</taxon>
        <taxon>Tremellomycetes</taxon>
        <taxon>Trichosporonales</taxon>
        <taxon>Trichosporonaceae</taxon>
        <taxon>Trichosporon</taxon>
    </lineage>
</organism>
<evidence type="ECO:0000256" key="6">
    <source>
        <dbReference type="ARBA" id="ARBA00024687"/>
    </source>
</evidence>
<dbReference type="eggNOG" id="KOG1913">
    <property type="taxonomic scope" value="Eukaryota"/>
</dbReference>
<feature type="compositionally biased region" description="Basic and acidic residues" evidence="8">
    <location>
        <begin position="1150"/>
        <end position="1159"/>
    </location>
</feature>
<feature type="region of interest" description="Disordered" evidence="8">
    <location>
        <begin position="1986"/>
        <end position="2352"/>
    </location>
</feature>
<feature type="compositionally biased region" description="Basic and acidic residues" evidence="8">
    <location>
        <begin position="2208"/>
        <end position="2222"/>
    </location>
</feature>
<feature type="region of interest" description="Disordered" evidence="8">
    <location>
        <begin position="209"/>
        <end position="242"/>
    </location>
</feature>
<evidence type="ECO:0000259" key="9">
    <source>
        <dbReference type="Pfam" id="PF12931"/>
    </source>
</evidence>
<dbReference type="PANTHER" id="PTHR13402">
    <property type="entry name" value="RGPR-RELATED"/>
    <property type="match status" value="1"/>
</dbReference>
<dbReference type="GO" id="GO:0005789">
    <property type="term" value="C:endoplasmic reticulum membrane"/>
    <property type="evidence" value="ECO:0007669"/>
    <property type="project" value="UniProtKB-SubCell"/>
</dbReference>
<dbReference type="STRING" id="1220162.K1VFY9"/>
<evidence type="ECO:0000256" key="3">
    <source>
        <dbReference type="ARBA" id="ARBA00022448"/>
    </source>
</evidence>
<feature type="compositionally biased region" description="Low complexity" evidence="8">
    <location>
        <begin position="1289"/>
        <end position="1315"/>
    </location>
</feature>
<keyword evidence="4 7" id="KW-0256">Endoplasmic reticulum</keyword>
<keyword evidence="12" id="KW-1185">Reference proteome</keyword>
<feature type="region of interest" description="Disordered" evidence="8">
    <location>
        <begin position="267"/>
        <end position="705"/>
    </location>
</feature>
<feature type="compositionally biased region" description="Low complexity" evidence="8">
    <location>
        <begin position="680"/>
        <end position="695"/>
    </location>
</feature>
<evidence type="ECO:0000256" key="5">
    <source>
        <dbReference type="ARBA" id="ARBA00022892"/>
    </source>
</evidence>
<feature type="compositionally biased region" description="Polar residues" evidence="8">
    <location>
        <begin position="888"/>
        <end position="904"/>
    </location>
</feature>
<feature type="compositionally biased region" description="Polar residues" evidence="8">
    <location>
        <begin position="1417"/>
        <end position="1426"/>
    </location>
</feature>
<feature type="compositionally biased region" description="Basic and acidic residues" evidence="8">
    <location>
        <begin position="624"/>
        <end position="639"/>
    </location>
</feature>
<keyword evidence="7" id="KW-0072">Autophagy</keyword>
<name>K1VFY9_TRIAC</name>
<feature type="compositionally biased region" description="Polar residues" evidence="8">
    <location>
        <begin position="1321"/>
        <end position="1330"/>
    </location>
</feature>
<evidence type="ECO:0000256" key="1">
    <source>
        <dbReference type="ARBA" id="ARBA00004397"/>
    </source>
</evidence>
<feature type="compositionally biased region" description="Pro residues" evidence="8">
    <location>
        <begin position="967"/>
        <end position="981"/>
    </location>
</feature>
<feature type="compositionally biased region" description="Polar residues" evidence="8">
    <location>
        <begin position="1036"/>
        <end position="1045"/>
    </location>
</feature>
<feature type="compositionally biased region" description="Low complexity" evidence="8">
    <location>
        <begin position="641"/>
        <end position="654"/>
    </location>
</feature>
<dbReference type="GO" id="GO:0015031">
    <property type="term" value="P:protein transport"/>
    <property type="evidence" value="ECO:0007669"/>
    <property type="project" value="UniProtKB-KW"/>
</dbReference>
<feature type="domain" description="Sec16 central conserved" evidence="10">
    <location>
        <begin position="1522"/>
        <end position="1651"/>
    </location>
</feature>
<dbReference type="GO" id="GO:0070973">
    <property type="term" value="P:protein localization to endoplasmic reticulum exit site"/>
    <property type="evidence" value="ECO:0007669"/>
    <property type="project" value="TreeGrafter"/>
</dbReference>
<feature type="compositionally biased region" description="Polar residues" evidence="8">
    <location>
        <begin position="516"/>
        <end position="535"/>
    </location>
</feature>
<feature type="compositionally biased region" description="Low complexity" evidence="8">
    <location>
        <begin position="2058"/>
        <end position="2071"/>
    </location>
</feature>
<feature type="compositionally biased region" description="Basic and acidic residues" evidence="8">
    <location>
        <begin position="2143"/>
        <end position="2152"/>
    </location>
</feature>
<feature type="compositionally biased region" description="Low complexity" evidence="8">
    <location>
        <begin position="30"/>
        <end position="54"/>
    </location>
</feature>
<reference evidence="11 12" key="1">
    <citation type="journal article" date="2012" name="Eukaryot. Cell">
        <title>Genome sequence of the Trichosporon asahii environmental strain CBS 8904.</title>
        <authorList>
            <person name="Yang R.Y."/>
            <person name="Li H.T."/>
            <person name="Zhu H."/>
            <person name="Zhou G.P."/>
            <person name="Wang M."/>
            <person name="Wang L."/>
        </authorList>
    </citation>
    <scope>NUCLEOTIDE SEQUENCE [LARGE SCALE GENOMIC DNA]</scope>
    <source>
        <strain evidence="11 12">CBS 8904</strain>
    </source>
</reference>
<feature type="compositionally biased region" description="Polar residues" evidence="8">
    <location>
        <begin position="345"/>
        <end position="355"/>
    </location>
</feature>
<dbReference type="Pfam" id="PF12931">
    <property type="entry name" value="TPR_Sec16"/>
    <property type="match status" value="1"/>
</dbReference>
<dbReference type="InParanoid" id="K1VFY9"/>
<feature type="compositionally biased region" description="Polar residues" evidence="8">
    <location>
        <begin position="1255"/>
        <end position="1269"/>
    </location>
</feature>
<feature type="region of interest" description="Disordered" evidence="8">
    <location>
        <begin position="1"/>
        <end position="195"/>
    </location>
</feature>
<dbReference type="HOGENOM" id="CLU_234213_0_0_1"/>
<keyword evidence="7" id="KW-0653">Protein transport</keyword>
<feature type="compositionally biased region" description="Basic and acidic residues" evidence="8">
    <location>
        <begin position="784"/>
        <end position="797"/>
    </location>
</feature>
<feature type="compositionally biased region" description="Basic and acidic residues" evidence="8">
    <location>
        <begin position="285"/>
        <end position="304"/>
    </location>
</feature>
<proteinExistence type="inferred from homology"/>
<feature type="compositionally biased region" description="Polar residues" evidence="8">
    <location>
        <begin position="1338"/>
        <end position="1394"/>
    </location>
</feature>
<evidence type="ECO:0000256" key="2">
    <source>
        <dbReference type="ARBA" id="ARBA00005927"/>
    </source>
</evidence>
<gene>
    <name evidence="11" type="ORF">A1Q2_02727</name>
</gene>
<feature type="compositionally biased region" description="Polar residues" evidence="8">
    <location>
        <begin position="574"/>
        <end position="585"/>
    </location>
</feature>
<keyword evidence="3 7" id="KW-0813">Transport</keyword>
<dbReference type="PANTHER" id="PTHR13402:SF6">
    <property type="entry name" value="SECRETORY 16, ISOFORM I"/>
    <property type="match status" value="1"/>
</dbReference>
<feature type="compositionally biased region" description="Basic and acidic residues" evidence="8">
    <location>
        <begin position="451"/>
        <end position="461"/>
    </location>
</feature>
<dbReference type="CDD" id="cd09233">
    <property type="entry name" value="ACE1-Sec16-like"/>
    <property type="match status" value="1"/>
</dbReference>
<evidence type="ECO:0000256" key="4">
    <source>
        <dbReference type="ARBA" id="ARBA00022824"/>
    </source>
</evidence>
<dbReference type="GO" id="GO:0070971">
    <property type="term" value="C:endoplasmic reticulum exit site"/>
    <property type="evidence" value="ECO:0007669"/>
    <property type="project" value="TreeGrafter"/>
</dbReference>
<feature type="compositionally biased region" description="Pro residues" evidence="8">
    <location>
        <begin position="1047"/>
        <end position="1066"/>
    </location>
</feature>
<evidence type="ECO:0000313" key="11">
    <source>
        <dbReference type="EMBL" id="EKD03010.1"/>
    </source>
</evidence>
<comment type="caution">
    <text evidence="11">The sequence shown here is derived from an EMBL/GenBank/DDBJ whole genome shotgun (WGS) entry which is preliminary data.</text>
</comment>
<dbReference type="OMA" id="YKSPYDL"/>
<evidence type="ECO:0000259" key="10">
    <source>
        <dbReference type="Pfam" id="PF12932"/>
    </source>
</evidence>
<keyword evidence="7" id="KW-0472">Membrane</keyword>
<protein>
    <recommendedName>
        <fullName evidence="7">Protein transport protein sec16</fullName>
    </recommendedName>
</protein>
<sequence>MSAPPTADNPAQGQHAPDPSVPVPKDGSKPQPQTAPAQAQVPSPAPAPAQGGSSSKKKKKKNKKASVSTLPAAPSALSTTTEQPAAAAPVQPLTDSKSPDVTAPTAPATEVAPKSADKVPAPAPEAASVPAEPASSSATTKPAGSERNDSKPESQSVSPEEEQPNFGDHVEGSLGHQPQLGVPAPMPPQASSLFVDDAEDMAFLISDNKQDNIFEAPPPAVPTSSTPPPSIGPGVPAPPLVDDDVEEAAFDSTATLDATLDAIGTKHEEQAAAAASTTTGSVADKPADSDIPKATEKEQKDEAKPTPVEAVKPKDEAPAKSAAALFADDDGEDAFAIQGDEPSAEQPQDIHQQTEVVDEAGKLSTSEPPKKSASAQDAEAEGQPRSAASLLSNDGNDDLFDIGADEAKPAATSAPASKEEKPASSALFSDDSQHDDEFAVGGDQQDADQVAELKPREAENRRTRRPISLFDTDDQVDFDIPGEEDDSPLPASTDKAPASSDASKLFGDEGDDAFNIGQSESTDGPSDPRTTSDPARSQPGAEKKRDVSSLFSEPDDYFLNDTSIDESFQVGGNDPSSDLMSSSAVNDAEVPQGWYDDAGNWNWYTEEEREAVRESMIADGSLKVADENQARKTPAHTEQDPYAPAAPSTSAPANPYAPAPADPYAPSQPVANPYAPTPATQGYRSTSGSYSSYQQPATSVAGGMYTPATGQVSGYGYSATPAAATASAFTPAMGYAAQPYAAQPYAATPTATPYDPYAPAAPAVGGYGASVPPAGPSATLSPPKKPEPLKRPSKSDAYDPPLRPKKSFIGRPGSAVQVAPLGNFVPGPDAPPMPQAASSAPPPAPPSGPPRRAKTTEPPPRSSPSVQAAPLPPSAPVDPYAPSAPPAHSQSFSAAVPQMSTGYNTGYGAAPADPYAPQRVASPPAASAPPQRPATASSQHPPKPTSFDPPLRATSRPSSRHSNRPAFSPPPLAAPPVPPIPSEYSAGPRSAFSPTGSSAALPPPPPPPADVIVPPPRGPSRGATRTPKYDRPPPTVSAQPTTNAAQPPRPASPRAPPPRTTSPSAPPVRQSSPIGGPQRMTSPLGAPPRVSSPLRNEPVTMPSLGSTTEQPTPKFSHSPPLHGEEEHGDYDPEGGHWDDDEEAERPSQPYERRESKEAGSSDPYQTEAKEPKAETGYQPSTVDLGSEGGYEPSPYSPPTTSQEPAHSAPPPPASYGRPTPSQEQTNPYDSYAPKAPPKSPKKAKSPYAPPPGRSDSYSPYSAQPATSGSADPYTPPSHSRQPSDAYAPSHSSQKSGSQKGGDSYSPYTPSAPSASEYNPYAPSTPSQGESNPYAPGASASNESNPYASSAPSRQATSDYNPYGPSTSPKKSSQSVDHSPYGPSTSPKKASQSVDYSPYGPSSSPKKQSHSVDYNPYGPSTSPQKSTHGFGGAGLSAPPALNRSASYEPSPYEPSPYAGQKSADPTFSPMNPYDDIRTATPPSNNYFGRAGSIDATYVPQQVLEQRPVSEDPLGRCSPTARNVPIARFGFGGLLVTAFPGTGDDSVDAPSYGYASHRGLVTLRPVPEVVESSALTTSTVQFPGPLVHDPSTPKGAAGDKKRREAVMSYLASRADEIERGLPYLKTSANKKRRDEEAKLVILRLLTALVEGDGRFFGTPKAQEAIREALQSPASDIATPAHANGLGATHAPGGARASASQLSQLSAMLLAGEKREAAQFAATAGLWSHALLIASSVGPDLWREMVTKFSSAELGNDPHSAGIKATYMVYAGLNPSTVEGLFSAANITDDPSTDKWREVIAGVLLNGKPTDLVCLDDLGARFERAGLRSVAQVCFLLSPNSPFSDMSPAATTRHIKFVEDARDEDGAIFAEIAEYARSLVPVPKGAEAPAVTLPELLPFKLQRAWRAAELGDADQAKRYCEAIETAAKPTAKGARTTLQPHLRAGMEDLLERLTGTPSANPSRGLGRSKSKGGATIGSWIEGRLTKFIAGEDEGQEAPKKATAPTSTGSTVPVGPFSHFSAISPNPSAGVSRAPSTVEGEGSFNPMSTANATSTGTGYEPYGGPASAASGGYAPWDGSSDSHEHSQSAPTDGSGGDDGGFVSPMAGFTPAPIAPAAPTQNYAPAKKSEPAWDDDDEDLGFGNSALSRDRTPKVADESSAQQDAYAPPKKEEPKAVPKEEPKKPEQGKKGWFGGWFGGKKDGESSGPVRANLGEESKMYYDPELKRWLVKGAEKPSAAAAAPPPPPRASTASPASRPSSVRPAGSSSMPPTSTASPSGPGGHGMPSRPPTGGPGGPPGSGGPPSAPPSSCTPTPGGKPPIASLDDLLNRPPSGRPASGTAKKKRAANRYVDVFNKE</sequence>
<feature type="compositionally biased region" description="Low complexity" evidence="8">
    <location>
        <begin position="1395"/>
        <end position="1405"/>
    </location>
</feature>
<feature type="compositionally biased region" description="Polar residues" evidence="8">
    <location>
        <begin position="1219"/>
        <end position="1228"/>
    </location>
</feature>
<feature type="compositionally biased region" description="Acidic residues" evidence="8">
    <location>
        <begin position="471"/>
        <end position="487"/>
    </location>
</feature>
<feature type="compositionally biased region" description="Pro residues" evidence="8">
    <location>
        <begin position="1001"/>
        <end position="1018"/>
    </location>
</feature>
<feature type="compositionally biased region" description="Polar residues" evidence="8">
    <location>
        <begin position="1103"/>
        <end position="1115"/>
    </location>
</feature>
<feature type="region of interest" description="Disordered" evidence="8">
    <location>
        <begin position="1950"/>
        <end position="1972"/>
    </location>
</feature>
<feature type="compositionally biased region" description="Low complexity" evidence="8">
    <location>
        <begin position="99"/>
        <end position="143"/>
    </location>
</feature>
<feature type="compositionally biased region" description="Pro residues" evidence="8">
    <location>
        <begin position="828"/>
        <end position="849"/>
    </location>
</feature>
<feature type="compositionally biased region" description="Low complexity" evidence="8">
    <location>
        <begin position="1189"/>
        <end position="1206"/>
    </location>
</feature>
<feature type="compositionally biased region" description="Low complexity" evidence="8">
    <location>
        <begin position="2244"/>
        <end position="2273"/>
    </location>
</feature>
<feature type="compositionally biased region" description="Low complexity" evidence="8">
    <location>
        <begin position="748"/>
        <end position="779"/>
    </location>
</feature>
<feature type="compositionally biased region" description="Low complexity" evidence="8">
    <location>
        <begin position="906"/>
        <end position="925"/>
    </location>
</feature>
<feature type="compositionally biased region" description="Pro residues" evidence="8">
    <location>
        <begin position="216"/>
        <end position="239"/>
    </location>
</feature>
<feature type="compositionally biased region" description="Basic and acidic residues" evidence="8">
    <location>
        <begin position="2164"/>
        <end position="2184"/>
    </location>
</feature>
<dbReference type="Gene3D" id="1.25.40.1030">
    <property type="match status" value="1"/>
</dbReference>
<dbReference type="Pfam" id="PF12932">
    <property type="entry name" value="Sec16"/>
    <property type="match status" value="1"/>
</dbReference>
<evidence type="ECO:0000256" key="7">
    <source>
        <dbReference type="RuleBase" id="RU364101"/>
    </source>
</evidence>
<feature type="compositionally biased region" description="Low complexity" evidence="8">
    <location>
        <begin position="1959"/>
        <end position="1970"/>
    </location>
</feature>
<evidence type="ECO:0000313" key="12">
    <source>
        <dbReference type="Proteomes" id="UP000006757"/>
    </source>
</evidence>
<feature type="compositionally biased region" description="Pro residues" evidence="8">
    <location>
        <begin position="2282"/>
        <end position="2302"/>
    </location>
</feature>
<feature type="region of interest" description="Disordered" evidence="8">
    <location>
        <begin position="748"/>
        <end position="1486"/>
    </location>
</feature>
<keyword evidence="5 7" id="KW-0931">ER-Golgi transport</keyword>
<dbReference type="GO" id="GO:0016192">
    <property type="term" value="P:vesicle-mediated transport"/>
    <property type="evidence" value="ECO:0007669"/>
    <property type="project" value="UniProtKB-KW"/>
</dbReference>
<dbReference type="InterPro" id="IPR024340">
    <property type="entry name" value="Sec16_CCD"/>
</dbReference>
<feature type="compositionally biased region" description="Basic and acidic residues" evidence="8">
    <location>
        <begin position="1122"/>
        <end position="1137"/>
    </location>
</feature>
<dbReference type="EMBL" id="AMBO01000271">
    <property type="protein sequence ID" value="EKD03010.1"/>
    <property type="molecule type" value="Genomic_DNA"/>
</dbReference>
<accession>K1VFY9</accession>
<evidence type="ECO:0000256" key="8">
    <source>
        <dbReference type="SAM" id="MobiDB-lite"/>
    </source>
</evidence>
<dbReference type="Proteomes" id="UP000006757">
    <property type="component" value="Unassembled WGS sequence"/>
</dbReference>
<comment type="function">
    <text evidence="6 7">Involved in the initiation of assembly of the COPII coat required for the formation of transport vesicles from the endoplasmic reticulum (ER) and the selection of cargo molecules. Also involved in autophagy.</text>
</comment>
<dbReference type="GO" id="GO:0007030">
    <property type="term" value="P:Golgi organization"/>
    <property type="evidence" value="ECO:0007669"/>
    <property type="project" value="TreeGrafter"/>
</dbReference>
<comment type="subcellular location">
    <subcellularLocation>
        <location evidence="1">Endoplasmic reticulum membrane</location>
        <topology evidence="1">Peripheral membrane protein</topology>
        <orientation evidence="1">Cytoplasmic side</orientation>
    </subcellularLocation>
</comment>
<dbReference type="GO" id="GO:0006914">
    <property type="term" value="P:autophagy"/>
    <property type="evidence" value="ECO:0007669"/>
    <property type="project" value="UniProtKB-KW"/>
</dbReference>